<sequence length="143" mass="16201">MIAVSKTSIWAVLSGIVGLCFLGYFVFLGFEYHKDQEIKSNRLKKRLATMNDELKALVHELESSALTNSQINQQIFTLEVNMGESYLEHGDVARSIEHLTNAMVLCNKPTVLYKVLERKLPKHVFDMLKKKLEAKPSKSLSSS</sequence>
<evidence type="ECO:0000256" key="8">
    <source>
        <dbReference type="ARBA" id="ARBA00023128"/>
    </source>
</evidence>
<dbReference type="InterPro" id="IPR023392">
    <property type="entry name" value="Tom20_dom_sf"/>
</dbReference>
<dbReference type="PRINTS" id="PR00351">
    <property type="entry name" value="OM20RECEPTOR"/>
</dbReference>
<evidence type="ECO:0000256" key="10">
    <source>
        <dbReference type="PIRNR" id="PIRNR037707"/>
    </source>
</evidence>
<dbReference type="InterPro" id="IPR022422">
    <property type="entry name" value="MAS20_rcpt_metazoan"/>
</dbReference>
<dbReference type="PIRSF" id="PIRSF037707">
    <property type="entry name" value="MAS20_rcpt"/>
    <property type="match status" value="1"/>
</dbReference>
<reference evidence="13" key="1">
    <citation type="submission" date="2018-04" db="EMBL/GenBank/DDBJ databases">
        <title>Transcriptome of Schizaphis graminum biotype I.</title>
        <authorList>
            <person name="Scully E.D."/>
            <person name="Geib S.M."/>
            <person name="Palmer N.A."/>
            <person name="Koch K."/>
            <person name="Bradshaw J."/>
            <person name="Heng-Moss T."/>
            <person name="Sarath G."/>
        </authorList>
    </citation>
    <scope>NUCLEOTIDE SEQUENCE</scope>
</reference>
<keyword evidence="11" id="KW-0175">Coiled coil</keyword>
<keyword evidence="13" id="KW-0675">Receptor</keyword>
<keyword evidence="8 10" id="KW-0496">Mitochondrion</keyword>
<keyword evidence="7 12" id="KW-1133">Transmembrane helix</keyword>
<dbReference type="GO" id="GO:0030150">
    <property type="term" value="P:protein import into mitochondrial matrix"/>
    <property type="evidence" value="ECO:0007669"/>
    <property type="project" value="TreeGrafter"/>
</dbReference>
<dbReference type="AlphaFoldDB" id="A0A2S2PNR6"/>
<dbReference type="Gene3D" id="1.20.960.10">
    <property type="entry name" value="Mitochondrial outer membrane translocase complex, subunit Tom20 domain"/>
    <property type="match status" value="1"/>
</dbReference>
<evidence type="ECO:0000256" key="4">
    <source>
        <dbReference type="ARBA" id="ARBA00022692"/>
    </source>
</evidence>
<evidence type="ECO:0000313" key="13">
    <source>
        <dbReference type="EMBL" id="MBY31089.1"/>
    </source>
</evidence>
<dbReference type="GO" id="GO:0030943">
    <property type="term" value="F:mitochondrion targeting sequence binding"/>
    <property type="evidence" value="ECO:0007669"/>
    <property type="project" value="TreeGrafter"/>
</dbReference>
<proteinExistence type="inferred from homology"/>
<dbReference type="InterPro" id="IPR002056">
    <property type="entry name" value="MAS20"/>
</dbReference>
<organism evidence="13">
    <name type="scientific">Schizaphis graminum</name>
    <name type="common">Green bug aphid</name>
    <dbReference type="NCBI Taxonomy" id="13262"/>
    <lineage>
        <taxon>Eukaryota</taxon>
        <taxon>Metazoa</taxon>
        <taxon>Ecdysozoa</taxon>
        <taxon>Arthropoda</taxon>
        <taxon>Hexapoda</taxon>
        <taxon>Insecta</taxon>
        <taxon>Pterygota</taxon>
        <taxon>Neoptera</taxon>
        <taxon>Paraneoptera</taxon>
        <taxon>Hemiptera</taxon>
        <taxon>Sternorrhyncha</taxon>
        <taxon>Aphidomorpha</taxon>
        <taxon>Aphidoidea</taxon>
        <taxon>Aphididae</taxon>
        <taxon>Aphidini</taxon>
        <taxon>Schizaphis</taxon>
    </lineage>
</organism>
<evidence type="ECO:0000256" key="6">
    <source>
        <dbReference type="ARBA" id="ARBA00022927"/>
    </source>
</evidence>
<dbReference type="Pfam" id="PF02064">
    <property type="entry name" value="MAS20"/>
    <property type="match status" value="1"/>
</dbReference>
<dbReference type="GO" id="GO:0006886">
    <property type="term" value="P:intracellular protein transport"/>
    <property type="evidence" value="ECO:0007669"/>
    <property type="project" value="InterPro"/>
</dbReference>
<dbReference type="EMBL" id="GGMR01018470">
    <property type="protein sequence ID" value="MBY31089.1"/>
    <property type="molecule type" value="Transcribed_RNA"/>
</dbReference>
<evidence type="ECO:0000256" key="3">
    <source>
        <dbReference type="ARBA" id="ARBA00022448"/>
    </source>
</evidence>
<evidence type="ECO:0000256" key="11">
    <source>
        <dbReference type="SAM" id="Coils"/>
    </source>
</evidence>
<name>A0A2S2PNR6_SCHGA</name>
<keyword evidence="4 12" id="KW-0812">Transmembrane</keyword>
<dbReference type="GO" id="GO:0005742">
    <property type="term" value="C:mitochondrial outer membrane translocase complex"/>
    <property type="evidence" value="ECO:0007669"/>
    <property type="project" value="UniProtKB-UniRule"/>
</dbReference>
<evidence type="ECO:0000256" key="5">
    <source>
        <dbReference type="ARBA" id="ARBA00022787"/>
    </source>
</evidence>
<dbReference type="SUPFAM" id="SSF47157">
    <property type="entry name" value="Mitochondrial import receptor subunit Tom20"/>
    <property type="match status" value="1"/>
</dbReference>
<evidence type="ECO:0000256" key="1">
    <source>
        <dbReference type="ARBA" id="ARBA00004572"/>
    </source>
</evidence>
<dbReference type="PANTHER" id="PTHR12430">
    <property type="entry name" value="MITOCHONDRIAL IMPORT RECEPTOR SUBUNIT TOM20"/>
    <property type="match status" value="1"/>
</dbReference>
<keyword evidence="9 10" id="KW-0472">Membrane</keyword>
<keyword evidence="3" id="KW-0813">Transport</keyword>
<dbReference type="GO" id="GO:0008320">
    <property type="term" value="F:protein transmembrane transporter activity"/>
    <property type="evidence" value="ECO:0007669"/>
    <property type="project" value="TreeGrafter"/>
</dbReference>
<dbReference type="GO" id="GO:0016031">
    <property type="term" value="P:tRNA import into mitochondrion"/>
    <property type="evidence" value="ECO:0007669"/>
    <property type="project" value="TreeGrafter"/>
</dbReference>
<evidence type="ECO:0000256" key="2">
    <source>
        <dbReference type="ARBA" id="ARBA00005792"/>
    </source>
</evidence>
<evidence type="ECO:0000256" key="12">
    <source>
        <dbReference type="SAM" id="Phobius"/>
    </source>
</evidence>
<dbReference type="PRINTS" id="PR01989">
    <property type="entry name" value="EUOM20RECPTR"/>
</dbReference>
<evidence type="ECO:0000256" key="9">
    <source>
        <dbReference type="ARBA" id="ARBA00023136"/>
    </source>
</evidence>
<comment type="subcellular location">
    <subcellularLocation>
        <location evidence="1">Mitochondrion outer membrane</location>
        <topology evidence="1">Single-pass membrane protein</topology>
    </subcellularLocation>
</comment>
<dbReference type="GO" id="GO:0006605">
    <property type="term" value="P:protein targeting"/>
    <property type="evidence" value="ECO:0007669"/>
    <property type="project" value="InterPro"/>
</dbReference>
<protein>
    <submittedName>
        <fullName evidence="13">Mitochondrial import receptor subunit TOM20</fullName>
    </submittedName>
</protein>
<feature type="coiled-coil region" evidence="11">
    <location>
        <begin position="33"/>
        <end position="64"/>
    </location>
</feature>
<feature type="transmembrane region" description="Helical" evidence="12">
    <location>
        <begin position="12"/>
        <end position="32"/>
    </location>
</feature>
<keyword evidence="6" id="KW-0653">Protein transport</keyword>
<accession>A0A2S2PNR6</accession>
<keyword evidence="5 10" id="KW-1000">Mitochondrion outer membrane</keyword>
<gene>
    <name evidence="13" type="primary">tomm20</name>
    <name evidence="13" type="ORF">g.59613</name>
</gene>
<dbReference type="PANTHER" id="PTHR12430:SF0">
    <property type="entry name" value="TRANSLOCASE OF OUTER MITOCHONDRIAL MEMBRANE 20"/>
    <property type="match status" value="1"/>
</dbReference>
<comment type="similarity">
    <text evidence="2 10">Belongs to the Tom20 family.</text>
</comment>
<evidence type="ECO:0000256" key="7">
    <source>
        <dbReference type="ARBA" id="ARBA00022989"/>
    </source>
</evidence>